<dbReference type="InterPro" id="IPR011284">
    <property type="entry name" value="3oxo_ACP_reduc"/>
</dbReference>
<dbReference type="InterPro" id="IPR057326">
    <property type="entry name" value="KR_dom"/>
</dbReference>
<dbReference type="EC" id="1.1.1.100" evidence="3 9"/>
<sequence length="246" mass="26262">MKPLEGKVAIVTGGSRGIGAAIAKELARKGAQVAINYQSNVESADAVIKAIEEEGGTSYAIKADVSDANDIQQFIGSVKERFGKIDILVNNAGITRDKTFRNLSEEEWNEVIDVNLNSVYRTTSVVINEMLEQKYGRIINISSIIGQAGGFGQTNYAASKAGMIGFTKSLALETAKNGITVNAVCPGFIATEMVSAMPEKVLDSIVSKVPMRRLGEVDEIAEAVVYLATANYITGQTINVNGGLYM</sequence>
<dbReference type="NCBIfam" id="TIGR01830">
    <property type="entry name" value="3oxo_ACP_reduc"/>
    <property type="match status" value="1"/>
</dbReference>
<dbReference type="EMBL" id="JBHSNO010000001">
    <property type="protein sequence ID" value="MFC5587694.1"/>
    <property type="molecule type" value="Genomic_DNA"/>
</dbReference>
<evidence type="ECO:0000313" key="11">
    <source>
        <dbReference type="EMBL" id="MFC5587694.1"/>
    </source>
</evidence>
<proteinExistence type="inferred from homology"/>
<dbReference type="NCBIfam" id="TIGR01829">
    <property type="entry name" value="AcAcCoA_reduct"/>
    <property type="match status" value="1"/>
</dbReference>
<protein>
    <recommendedName>
        <fullName evidence="3 9">3-oxoacyl-[acyl-carrier-protein] reductase</fullName>
        <ecNumber evidence="3 9">1.1.1.100</ecNumber>
    </recommendedName>
</protein>
<dbReference type="NCBIfam" id="NF009464">
    <property type="entry name" value="PRK12824.1"/>
    <property type="match status" value="1"/>
</dbReference>
<dbReference type="PROSITE" id="PS00061">
    <property type="entry name" value="ADH_SHORT"/>
    <property type="match status" value="1"/>
</dbReference>
<dbReference type="PRINTS" id="PR00081">
    <property type="entry name" value="GDHRDH"/>
</dbReference>
<gene>
    <name evidence="11" type="primary">fabG</name>
    <name evidence="11" type="ORF">ACFPRA_02065</name>
</gene>
<evidence type="ECO:0000256" key="5">
    <source>
        <dbReference type="ARBA" id="ARBA00023002"/>
    </source>
</evidence>
<dbReference type="RefSeq" id="WP_381430553.1">
    <property type="nucleotide sequence ID" value="NZ_JBHSNO010000001.1"/>
</dbReference>
<dbReference type="Pfam" id="PF00106">
    <property type="entry name" value="adh_short"/>
    <property type="match status" value="1"/>
</dbReference>
<dbReference type="CDD" id="cd05333">
    <property type="entry name" value="BKR_SDR_c"/>
    <property type="match status" value="1"/>
</dbReference>
<keyword evidence="4 9" id="KW-0276">Fatty acid metabolism</keyword>
<name>A0ABW0TFN6_9BACL</name>
<dbReference type="NCBIfam" id="NF009466">
    <property type="entry name" value="PRK12826.1-2"/>
    <property type="match status" value="1"/>
</dbReference>
<dbReference type="PANTHER" id="PTHR42879:SF2">
    <property type="entry name" value="3-OXOACYL-[ACYL-CARRIER-PROTEIN] REDUCTASE FABG"/>
    <property type="match status" value="1"/>
</dbReference>
<dbReference type="InterPro" id="IPR011283">
    <property type="entry name" value="Acetoacetyl-CoA_reductase"/>
</dbReference>
<comment type="caution">
    <text evidence="11">The sequence shown here is derived from an EMBL/GenBank/DDBJ whole genome shotgun (WGS) entry which is preliminary data.</text>
</comment>
<dbReference type="InterPro" id="IPR036291">
    <property type="entry name" value="NAD(P)-bd_dom_sf"/>
</dbReference>
<dbReference type="InterPro" id="IPR002347">
    <property type="entry name" value="SDR_fam"/>
</dbReference>
<comment type="pathway">
    <text evidence="1 9">Lipid metabolism; fatty acid biosynthesis.</text>
</comment>
<comment type="subunit">
    <text evidence="9">Homotetramer.</text>
</comment>
<keyword evidence="5 9" id="KW-0560">Oxidoreductase</keyword>
<accession>A0ABW0TFN6</accession>
<dbReference type="NCBIfam" id="NF005559">
    <property type="entry name" value="PRK07231.1"/>
    <property type="match status" value="1"/>
</dbReference>
<evidence type="ECO:0000256" key="1">
    <source>
        <dbReference type="ARBA" id="ARBA00005194"/>
    </source>
</evidence>
<evidence type="ECO:0000313" key="12">
    <source>
        <dbReference type="Proteomes" id="UP001596109"/>
    </source>
</evidence>
<feature type="domain" description="Ketoreductase" evidence="10">
    <location>
        <begin position="7"/>
        <end position="187"/>
    </location>
</feature>
<dbReference type="PANTHER" id="PTHR42879">
    <property type="entry name" value="3-OXOACYL-(ACYL-CARRIER-PROTEIN) REDUCTASE"/>
    <property type="match status" value="1"/>
</dbReference>
<reference evidence="12" key="1">
    <citation type="journal article" date="2019" name="Int. J. Syst. Evol. Microbiol.">
        <title>The Global Catalogue of Microorganisms (GCM) 10K type strain sequencing project: providing services to taxonomists for standard genome sequencing and annotation.</title>
        <authorList>
            <consortium name="The Broad Institute Genomics Platform"/>
            <consortium name="The Broad Institute Genome Sequencing Center for Infectious Disease"/>
            <person name="Wu L."/>
            <person name="Ma J."/>
        </authorList>
    </citation>
    <scope>NUCLEOTIDE SEQUENCE [LARGE SCALE GENOMIC DNA]</scope>
    <source>
        <strain evidence="12">CGMCC 4.1434</strain>
    </source>
</reference>
<evidence type="ECO:0000256" key="2">
    <source>
        <dbReference type="ARBA" id="ARBA00006484"/>
    </source>
</evidence>
<dbReference type="InterPro" id="IPR020904">
    <property type="entry name" value="Sc_DH/Rdtase_CS"/>
</dbReference>
<keyword evidence="9" id="KW-0444">Lipid biosynthesis</keyword>
<evidence type="ECO:0000256" key="3">
    <source>
        <dbReference type="ARBA" id="ARBA00012948"/>
    </source>
</evidence>
<dbReference type="InterPro" id="IPR050259">
    <property type="entry name" value="SDR"/>
</dbReference>
<keyword evidence="9" id="KW-0443">Lipid metabolism</keyword>
<keyword evidence="6 9" id="KW-0275">Fatty acid biosynthesis</keyword>
<dbReference type="GO" id="GO:0004316">
    <property type="term" value="F:3-oxoacyl-[acyl-carrier-protein] reductase (NADPH) activity"/>
    <property type="evidence" value="ECO:0007669"/>
    <property type="project" value="UniProtKB-EC"/>
</dbReference>
<keyword evidence="9" id="KW-0521">NADP</keyword>
<dbReference type="Gene3D" id="3.40.50.720">
    <property type="entry name" value="NAD(P)-binding Rossmann-like Domain"/>
    <property type="match status" value="1"/>
</dbReference>
<evidence type="ECO:0000256" key="6">
    <source>
        <dbReference type="ARBA" id="ARBA00023160"/>
    </source>
</evidence>
<evidence type="ECO:0000256" key="8">
    <source>
        <dbReference type="RuleBase" id="RU000363"/>
    </source>
</evidence>
<comment type="similarity">
    <text evidence="2 8">Belongs to the short-chain dehydrogenases/reductases (SDR) family.</text>
</comment>
<dbReference type="Proteomes" id="UP001596109">
    <property type="component" value="Unassembled WGS sequence"/>
</dbReference>
<evidence type="ECO:0000256" key="7">
    <source>
        <dbReference type="ARBA" id="ARBA00048508"/>
    </source>
</evidence>
<evidence type="ECO:0000259" key="10">
    <source>
        <dbReference type="SMART" id="SM00822"/>
    </source>
</evidence>
<dbReference type="SMART" id="SM00822">
    <property type="entry name" value="PKS_KR"/>
    <property type="match status" value="1"/>
</dbReference>
<comment type="function">
    <text evidence="9">Catalyzes the NADPH-dependent reduction of beta-ketoacyl-ACP substrates to beta-hydroxyacyl-ACP products, the first reductive step in the elongation cycle of fatty acid biosynthesis.</text>
</comment>
<organism evidence="11 12">
    <name type="scientific">Sporosarcina soli</name>
    <dbReference type="NCBI Taxonomy" id="334736"/>
    <lineage>
        <taxon>Bacteria</taxon>
        <taxon>Bacillati</taxon>
        <taxon>Bacillota</taxon>
        <taxon>Bacilli</taxon>
        <taxon>Bacillales</taxon>
        <taxon>Caryophanaceae</taxon>
        <taxon>Sporosarcina</taxon>
    </lineage>
</organism>
<evidence type="ECO:0000256" key="9">
    <source>
        <dbReference type="RuleBase" id="RU366074"/>
    </source>
</evidence>
<keyword evidence="12" id="KW-1185">Reference proteome</keyword>
<dbReference type="SUPFAM" id="SSF51735">
    <property type="entry name" value="NAD(P)-binding Rossmann-fold domains"/>
    <property type="match status" value="1"/>
</dbReference>
<dbReference type="PRINTS" id="PR00080">
    <property type="entry name" value="SDRFAMILY"/>
</dbReference>
<evidence type="ECO:0000256" key="4">
    <source>
        <dbReference type="ARBA" id="ARBA00022832"/>
    </source>
</evidence>
<comment type="catalytic activity">
    <reaction evidence="7 9">
        <text>a (3R)-hydroxyacyl-[ACP] + NADP(+) = a 3-oxoacyl-[ACP] + NADPH + H(+)</text>
        <dbReference type="Rhea" id="RHEA:17397"/>
        <dbReference type="Rhea" id="RHEA-COMP:9916"/>
        <dbReference type="Rhea" id="RHEA-COMP:9945"/>
        <dbReference type="ChEBI" id="CHEBI:15378"/>
        <dbReference type="ChEBI" id="CHEBI:57783"/>
        <dbReference type="ChEBI" id="CHEBI:58349"/>
        <dbReference type="ChEBI" id="CHEBI:78776"/>
        <dbReference type="ChEBI" id="CHEBI:78827"/>
        <dbReference type="EC" id="1.1.1.100"/>
    </reaction>
</comment>